<evidence type="ECO:0000256" key="8">
    <source>
        <dbReference type="ARBA" id="ARBA00022741"/>
    </source>
</evidence>
<dbReference type="PANTHER" id="PTHR45528:SF1">
    <property type="entry name" value="SENSOR HISTIDINE KINASE CPXA"/>
    <property type="match status" value="1"/>
</dbReference>
<dbReference type="Proteomes" id="UP001625389">
    <property type="component" value="Unassembled WGS sequence"/>
</dbReference>
<dbReference type="SUPFAM" id="SSF55874">
    <property type="entry name" value="ATPase domain of HSP90 chaperone/DNA topoisomerase II/histidine kinase"/>
    <property type="match status" value="1"/>
</dbReference>
<evidence type="ECO:0000256" key="1">
    <source>
        <dbReference type="ARBA" id="ARBA00000085"/>
    </source>
</evidence>
<evidence type="ECO:0000313" key="15">
    <source>
        <dbReference type="EMBL" id="MFL2029263.1"/>
    </source>
</evidence>
<keyword evidence="11" id="KW-1133">Transmembrane helix</keyword>
<keyword evidence="9 15" id="KW-0418">Kinase</keyword>
<dbReference type="InterPro" id="IPR003594">
    <property type="entry name" value="HATPase_dom"/>
</dbReference>
<evidence type="ECO:0000256" key="7">
    <source>
        <dbReference type="ARBA" id="ARBA00022692"/>
    </source>
</evidence>
<keyword evidence="12" id="KW-0902">Two-component regulatory system</keyword>
<comment type="subcellular location">
    <subcellularLocation>
        <location evidence="2">Cell membrane</location>
        <topology evidence="2">Multi-pass membrane protein</topology>
    </subcellularLocation>
</comment>
<evidence type="ECO:0000256" key="12">
    <source>
        <dbReference type="ARBA" id="ARBA00023012"/>
    </source>
</evidence>
<keyword evidence="5" id="KW-0597">Phosphoprotein</keyword>
<evidence type="ECO:0000259" key="14">
    <source>
        <dbReference type="PROSITE" id="PS50109"/>
    </source>
</evidence>
<evidence type="ECO:0000256" key="4">
    <source>
        <dbReference type="ARBA" id="ARBA00022475"/>
    </source>
</evidence>
<evidence type="ECO:0000313" key="16">
    <source>
        <dbReference type="Proteomes" id="UP001625389"/>
    </source>
</evidence>
<keyword evidence="8" id="KW-0547">Nucleotide-binding</keyword>
<comment type="catalytic activity">
    <reaction evidence="1">
        <text>ATP + protein L-histidine = ADP + protein N-phospho-L-histidine.</text>
        <dbReference type="EC" id="2.7.13.3"/>
    </reaction>
</comment>
<dbReference type="InterPro" id="IPR003661">
    <property type="entry name" value="HisK_dim/P_dom"/>
</dbReference>
<evidence type="ECO:0000256" key="3">
    <source>
        <dbReference type="ARBA" id="ARBA00012438"/>
    </source>
</evidence>
<dbReference type="InterPro" id="IPR036890">
    <property type="entry name" value="HATPase_C_sf"/>
</dbReference>
<dbReference type="EMBL" id="JBGQPK010000020">
    <property type="protein sequence ID" value="MFL2029263.1"/>
    <property type="molecule type" value="Genomic_DNA"/>
</dbReference>
<dbReference type="PROSITE" id="PS50109">
    <property type="entry name" value="HIS_KIN"/>
    <property type="match status" value="1"/>
</dbReference>
<dbReference type="Pfam" id="PF02518">
    <property type="entry name" value="HATPase_c"/>
    <property type="match status" value="1"/>
</dbReference>
<dbReference type="Gene3D" id="1.10.287.130">
    <property type="match status" value="1"/>
</dbReference>
<comment type="caution">
    <text evidence="15">The sequence shown here is derived from an EMBL/GenBank/DDBJ whole genome shotgun (WGS) entry which is preliminary data.</text>
</comment>
<evidence type="ECO:0000256" key="9">
    <source>
        <dbReference type="ARBA" id="ARBA00022777"/>
    </source>
</evidence>
<keyword evidence="13" id="KW-0472">Membrane</keyword>
<dbReference type="SMART" id="SM00388">
    <property type="entry name" value="HisKA"/>
    <property type="match status" value="1"/>
</dbReference>
<keyword evidence="4" id="KW-1003">Cell membrane</keyword>
<protein>
    <recommendedName>
        <fullName evidence="3">histidine kinase</fullName>
        <ecNumber evidence="3">2.7.13.3</ecNumber>
    </recommendedName>
</protein>
<dbReference type="CDD" id="cd00075">
    <property type="entry name" value="HATPase"/>
    <property type="match status" value="1"/>
</dbReference>
<feature type="domain" description="Histidine kinase" evidence="14">
    <location>
        <begin position="90"/>
        <end position="284"/>
    </location>
</feature>
<dbReference type="InterPro" id="IPR005467">
    <property type="entry name" value="His_kinase_dom"/>
</dbReference>
<dbReference type="RefSeq" id="WP_125550419.1">
    <property type="nucleotide sequence ID" value="NZ_JBGQPK010000020.1"/>
</dbReference>
<evidence type="ECO:0000256" key="10">
    <source>
        <dbReference type="ARBA" id="ARBA00022840"/>
    </source>
</evidence>
<evidence type="ECO:0000256" key="13">
    <source>
        <dbReference type="ARBA" id="ARBA00023136"/>
    </source>
</evidence>
<dbReference type="CDD" id="cd00082">
    <property type="entry name" value="HisKA"/>
    <property type="match status" value="1"/>
</dbReference>
<dbReference type="Pfam" id="PF00512">
    <property type="entry name" value="HisKA"/>
    <property type="match status" value="1"/>
</dbReference>
<sequence length="300" mass="34544">MTTIIWLGVGALLLASFSYILRLRYELKQIRQQVQQIPVIGQHGTRLFFTLRDRTVRDLVAQLNQMIEYYEAQQTQIQGREQNLQLSITGLSHDLRTPLTAINGYTQLLQQAENTPAQQAQYIEIIERSVTRLLELTDNFYELARLETTASKLKLVPVALYQLTEELFLSFYDQFQQHQLQVTFPKSVNEQKIAAAPVLLTRVIQNIIQNALRYAVKHVVIDYQVTEQEIILTVKNDFAATEQIAIEHIFERFYTGNASRNTSASGLGLYIAQKLVTRMHGKMSAKVADNWFYLQLAFTK</sequence>
<dbReference type="PANTHER" id="PTHR45528">
    <property type="entry name" value="SENSOR HISTIDINE KINASE CPXA"/>
    <property type="match status" value="1"/>
</dbReference>
<accession>A0ABW8UGR8</accession>
<keyword evidence="6" id="KW-0808">Transferase</keyword>
<dbReference type="SMART" id="SM00387">
    <property type="entry name" value="HATPase_c"/>
    <property type="match status" value="1"/>
</dbReference>
<keyword evidence="7" id="KW-0812">Transmembrane</keyword>
<name>A0ABW8UGR8_9LACO</name>
<reference evidence="15 16" key="1">
    <citation type="submission" date="2024-08" db="EMBL/GenBank/DDBJ databases">
        <authorList>
            <person name="Arias E."/>
        </authorList>
    </citation>
    <scope>NUCLEOTIDE SEQUENCE [LARGE SCALE GENOMIC DNA]</scope>
    <source>
        <strain evidence="15 16">FAM 25317</strain>
    </source>
</reference>
<evidence type="ECO:0000256" key="5">
    <source>
        <dbReference type="ARBA" id="ARBA00022553"/>
    </source>
</evidence>
<evidence type="ECO:0000256" key="6">
    <source>
        <dbReference type="ARBA" id="ARBA00022679"/>
    </source>
</evidence>
<gene>
    <name evidence="15" type="ORF">ACEN34_06490</name>
</gene>
<organism evidence="15 16">
    <name type="scientific">Loigolactobacillus zhaoyuanensis</name>
    <dbReference type="NCBI Taxonomy" id="2486017"/>
    <lineage>
        <taxon>Bacteria</taxon>
        <taxon>Bacillati</taxon>
        <taxon>Bacillota</taxon>
        <taxon>Bacilli</taxon>
        <taxon>Lactobacillales</taxon>
        <taxon>Lactobacillaceae</taxon>
        <taxon>Loigolactobacillus</taxon>
    </lineage>
</organism>
<dbReference type="Gene3D" id="3.30.565.10">
    <property type="entry name" value="Histidine kinase-like ATPase, C-terminal domain"/>
    <property type="match status" value="1"/>
</dbReference>
<proteinExistence type="predicted"/>
<dbReference type="GO" id="GO:0016301">
    <property type="term" value="F:kinase activity"/>
    <property type="evidence" value="ECO:0007669"/>
    <property type="project" value="UniProtKB-KW"/>
</dbReference>
<keyword evidence="16" id="KW-1185">Reference proteome</keyword>
<dbReference type="EC" id="2.7.13.3" evidence="3"/>
<evidence type="ECO:0000256" key="11">
    <source>
        <dbReference type="ARBA" id="ARBA00022989"/>
    </source>
</evidence>
<evidence type="ECO:0000256" key="2">
    <source>
        <dbReference type="ARBA" id="ARBA00004651"/>
    </source>
</evidence>
<dbReference type="InterPro" id="IPR036097">
    <property type="entry name" value="HisK_dim/P_sf"/>
</dbReference>
<keyword evidence="10" id="KW-0067">ATP-binding</keyword>
<dbReference type="InterPro" id="IPR050398">
    <property type="entry name" value="HssS/ArlS-like"/>
</dbReference>
<dbReference type="SUPFAM" id="SSF47384">
    <property type="entry name" value="Homodimeric domain of signal transducing histidine kinase"/>
    <property type="match status" value="1"/>
</dbReference>